<dbReference type="InterPro" id="IPR036217">
    <property type="entry name" value="MethylDNA_cys_MeTrfase_DNAb"/>
</dbReference>
<keyword evidence="4" id="KW-0489">Methyltransferase</keyword>
<evidence type="ECO:0000313" key="11">
    <source>
        <dbReference type="Proteomes" id="UP001056539"/>
    </source>
</evidence>
<evidence type="ECO:0000256" key="1">
    <source>
        <dbReference type="ARBA" id="ARBA00001286"/>
    </source>
</evidence>
<evidence type="ECO:0000313" key="10">
    <source>
        <dbReference type="EMBL" id="URA10017.1"/>
    </source>
</evidence>
<dbReference type="PANTHER" id="PTHR10815:SF13">
    <property type="entry name" value="METHYLATED-DNA--PROTEIN-CYSTEINE METHYLTRANSFERASE"/>
    <property type="match status" value="1"/>
</dbReference>
<dbReference type="EMBL" id="CP073355">
    <property type="protein sequence ID" value="URA10017.1"/>
    <property type="molecule type" value="Genomic_DNA"/>
</dbReference>
<dbReference type="Proteomes" id="UP001056539">
    <property type="component" value="Chromosome"/>
</dbReference>
<comment type="catalytic activity">
    <reaction evidence="8">
        <text>a 6-O-methyl-2'-deoxyguanosine in DNA + L-cysteinyl-[protein] = S-methyl-L-cysteinyl-[protein] + a 2'-deoxyguanosine in DNA</text>
        <dbReference type="Rhea" id="RHEA:24000"/>
        <dbReference type="Rhea" id="RHEA-COMP:10131"/>
        <dbReference type="Rhea" id="RHEA-COMP:10132"/>
        <dbReference type="Rhea" id="RHEA-COMP:11367"/>
        <dbReference type="Rhea" id="RHEA-COMP:11368"/>
        <dbReference type="ChEBI" id="CHEBI:29950"/>
        <dbReference type="ChEBI" id="CHEBI:82612"/>
        <dbReference type="ChEBI" id="CHEBI:85445"/>
        <dbReference type="ChEBI" id="CHEBI:85448"/>
        <dbReference type="EC" id="2.1.1.63"/>
    </reaction>
</comment>
<dbReference type="InterPro" id="IPR001497">
    <property type="entry name" value="MethylDNA_cys_MeTrfase_AS"/>
</dbReference>
<comment type="catalytic activity">
    <reaction evidence="1">
        <text>a 4-O-methyl-thymidine in DNA + L-cysteinyl-[protein] = a thymidine in DNA + S-methyl-L-cysteinyl-[protein]</text>
        <dbReference type="Rhea" id="RHEA:53428"/>
        <dbReference type="Rhea" id="RHEA-COMP:10131"/>
        <dbReference type="Rhea" id="RHEA-COMP:10132"/>
        <dbReference type="Rhea" id="RHEA-COMP:13555"/>
        <dbReference type="Rhea" id="RHEA-COMP:13556"/>
        <dbReference type="ChEBI" id="CHEBI:29950"/>
        <dbReference type="ChEBI" id="CHEBI:82612"/>
        <dbReference type="ChEBI" id="CHEBI:137386"/>
        <dbReference type="ChEBI" id="CHEBI:137387"/>
        <dbReference type="EC" id="2.1.1.63"/>
    </reaction>
</comment>
<dbReference type="GO" id="GO:0003908">
    <property type="term" value="F:methylated-DNA-[protein]-cysteine S-methyltransferase activity"/>
    <property type="evidence" value="ECO:0007669"/>
    <property type="project" value="UniProtKB-EC"/>
</dbReference>
<dbReference type="NCBIfam" id="TIGR00589">
    <property type="entry name" value="ogt"/>
    <property type="match status" value="1"/>
</dbReference>
<dbReference type="Gene3D" id="1.10.10.10">
    <property type="entry name" value="Winged helix-like DNA-binding domain superfamily/Winged helix DNA-binding domain"/>
    <property type="match status" value="1"/>
</dbReference>
<comment type="similarity">
    <text evidence="2">Belongs to the MGMT family.</text>
</comment>
<keyword evidence="7" id="KW-0234">DNA repair</keyword>
<dbReference type="SUPFAM" id="SSF46767">
    <property type="entry name" value="Methylated DNA-protein cysteine methyltransferase, C-terminal domain"/>
    <property type="match status" value="1"/>
</dbReference>
<dbReference type="InterPro" id="IPR014048">
    <property type="entry name" value="MethylDNA_cys_MeTrfase_DNA-bd"/>
</dbReference>
<organism evidence="10 11">
    <name type="scientific">Thermospira aquatica</name>
    <dbReference type="NCBI Taxonomy" id="2828656"/>
    <lineage>
        <taxon>Bacteria</taxon>
        <taxon>Pseudomonadati</taxon>
        <taxon>Spirochaetota</taxon>
        <taxon>Spirochaetia</taxon>
        <taxon>Brevinematales</taxon>
        <taxon>Thermospiraceae</taxon>
        <taxon>Thermospira</taxon>
    </lineage>
</organism>
<dbReference type="GO" id="GO:0032259">
    <property type="term" value="P:methylation"/>
    <property type="evidence" value="ECO:0007669"/>
    <property type="project" value="UniProtKB-KW"/>
</dbReference>
<reference evidence="10" key="2">
    <citation type="submission" date="2022-06" db="EMBL/GenBank/DDBJ databases">
        <title>Thermospira aquatica gen. nov., sp. nov.</title>
        <authorList>
            <person name="Ben Ali Gam Z."/>
            <person name="Labat M."/>
        </authorList>
    </citation>
    <scope>NUCLEOTIDE SEQUENCE</scope>
    <source>
        <strain evidence="10">F1F22</strain>
    </source>
</reference>
<feature type="domain" description="Methylated-DNA-[protein]-cysteine S-methyltransferase DNA binding" evidence="9">
    <location>
        <begin position="64"/>
        <end position="146"/>
    </location>
</feature>
<dbReference type="GO" id="GO:0006281">
    <property type="term" value="P:DNA repair"/>
    <property type="evidence" value="ECO:0007669"/>
    <property type="project" value="UniProtKB-KW"/>
</dbReference>
<reference evidence="10" key="1">
    <citation type="submission" date="2021-04" db="EMBL/GenBank/DDBJ databases">
        <authorList>
            <person name="Postec A."/>
        </authorList>
    </citation>
    <scope>NUCLEOTIDE SEQUENCE</scope>
    <source>
        <strain evidence="10">F1F22</strain>
    </source>
</reference>
<dbReference type="KEGG" id="taqu:KDW03_11125"/>
<evidence type="ECO:0000256" key="3">
    <source>
        <dbReference type="ARBA" id="ARBA00011918"/>
    </source>
</evidence>
<keyword evidence="5" id="KW-0808">Transferase</keyword>
<dbReference type="FunFam" id="1.10.10.10:FF:000214">
    <property type="entry name" value="Methylated-DNA--protein-cysteine methyltransferase"/>
    <property type="match status" value="1"/>
</dbReference>
<protein>
    <recommendedName>
        <fullName evidence="3">methylated-DNA--[protein]-cysteine S-methyltransferase</fullName>
        <ecNumber evidence="3">2.1.1.63</ecNumber>
    </recommendedName>
</protein>
<dbReference type="InterPro" id="IPR036388">
    <property type="entry name" value="WH-like_DNA-bd_sf"/>
</dbReference>
<evidence type="ECO:0000259" key="9">
    <source>
        <dbReference type="Pfam" id="PF01035"/>
    </source>
</evidence>
<evidence type="ECO:0000256" key="8">
    <source>
        <dbReference type="ARBA" id="ARBA00049348"/>
    </source>
</evidence>
<keyword evidence="11" id="KW-1185">Reference proteome</keyword>
<evidence type="ECO:0000256" key="4">
    <source>
        <dbReference type="ARBA" id="ARBA00022603"/>
    </source>
</evidence>
<evidence type="ECO:0000256" key="2">
    <source>
        <dbReference type="ARBA" id="ARBA00008711"/>
    </source>
</evidence>
<dbReference type="AlphaFoldDB" id="A0AAX3BCR1"/>
<dbReference type="RefSeq" id="WP_271435147.1">
    <property type="nucleotide sequence ID" value="NZ_CP073355.1"/>
</dbReference>
<sequence>MWIVRHHKLTVFFTEENNMLQSVRLSLLPASLPPSYHPFCEIFENYLNGKQVSWPAYNQELLTPFQKLVFAAVVTIPYGETRTYKEVASMIGRPKAYRAVAQALKHNPFPLVIPCHRVVSSNFPQDIGGYTPDPEIKKILLTLEGVLF</sequence>
<dbReference type="EC" id="2.1.1.63" evidence="3"/>
<evidence type="ECO:0000256" key="5">
    <source>
        <dbReference type="ARBA" id="ARBA00022679"/>
    </source>
</evidence>
<dbReference type="Pfam" id="PF01035">
    <property type="entry name" value="DNA_binding_1"/>
    <property type="match status" value="1"/>
</dbReference>
<evidence type="ECO:0000256" key="6">
    <source>
        <dbReference type="ARBA" id="ARBA00022763"/>
    </source>
</evidence>
<name>A0AAX3BCR1_9SPIR</name>
<evidence type="ECO:0000256" key="7">
    <source>
        <dbReference type="ARBA" id="ARBA00023204"/>
    </source>
</evidence>
<dbReference type="PANTHER" id="PTHR10815">
    <property type="entry name" value="METHYLATED-DNA--PROTEIN-CYSTEINE METHYLTRANSFERASE"/>
    <property type="match status" value="1"/>
</dbReference>
<dbReference type="CDD" id="cd06445">
    <property type="entry name" value="ATase"/>
    <property type="match status" value="1"/>
</dbReference>
<gene>
    <name evidence="10" type="ORF">KDW03_11125</name>
</gene>
<accession>A0AAX3BCR1</accession>
<proteinExistence type="inferred from homology"/>
<dbReference type="PROSITE" id="PS00374">
    <property type="entry name" value="MGMT"/>
    <property type="match status" value="1"/>
</dbReference>
<keyword evidence="6" id="KW-0227">DNA damage</keyword>